<feature type="non-terminal residue" evidence="1">
    <location>
        <position position="149"/>
    </location>
</feature>
<protein>
    <recommendedName>
        <fullName evidence="3">F-box domain-containing protein</fullName>
    </recommendedName>
</protein>
<sequence>LENVVQVVPDAVSNTSLGFFQMLPPELLYLMFDSIPVLQLKQLCLSSSTLNAKICEYISMASTRRRFFTETGAAYYGDFESAKDPFYAWGLVRLDFQVIFFTDEVEVGMLLKACSVVMSFHSSHVFLAKFFIKNKKVENWRGWGRCFMA</sequence>
<name>J9AU31_WUCBA</name>
<comment type="caution">
    <text evidence="1">The sequence shown here is derived from an EMBL/GenBank/DDBJ whole genome shotgun (WGS) entry which is preliminary data.</text>
</comment>
<organism evidence="1 2">
    <name type="scientific">Wuchereria bancrofti</name>
    <dbReference type="NCBI Taxonomy" id="6293"/>
    <lineage>
        <taxon>Eukaryota</taxon>
        <taxon>Metazoa</taxon>
        <taxon>Ecdysozoa</taxon>
        <taxon>Nematoda</taxon>
        <taxon>Chromadorea</taxon>
        <taxon>Rhabditida</taxon>
        <taxon>Spirurina</taxon>
        <taxon>Spiruromorpha</taxon>
        <taxon>Filarioidea</taxon>
        <taxon>Onchocercidae</taxon>
        <taxon>Wuchereria</taxon>
    </lineage>
</organism>
<feature type="non-terminal residue" evidence="1">
    <location>
        <position position="1"/>
    </location>
</feature>
<dbReference type="EMBL" id="ADBV01007129">
    <property type="protein sequence ID" value="EJW77975.1"/>
    <property type="molecule type" value="Genomic_DNA"/>
</dbReference>
<reference evidence="2" key="1">
    <citation type="submission" date="2012-08" db="EMBL/GenBank/DDBJ databases">
        <title>The Genome Sequence of Wuchereria bancrofti.</title>
        <authorList>
            <person name="Nutman T.B."/>
            <person name="Fink D.L."/>
            <person name="Russ C."/>
            <person name="Young S."/>
            <person name="Zeng Q."/>
            <person name="Koehrsen M."/>
            <person name="Alvarado L."/>
            <person name="Berlin A."/>
            <person name="Chapman S.B."/>
            <person name="Chen Z."/>
            <person name="Freedman E."/>
            <person name="Gellesch M."/>
            <person name="Goldberg J."/>
            <person name="Griggs A."/>
            <person name="Gujja S."/>
            <person name="Heilman E.R."/>
            <person name="Heiman D."/>
            <person name="Hepburn T."/>
            <person name="Howarth C."/>
            <person name="Jen D."/>
            <person name="Larson L."/>
            <person name="Lewis B."/>
            <person name="Mehta T."/>
            <person name="Park D."/>
            <person name="Pearson M."/>
            <person name="Roberts A."/>
            <person name="Saif S."/>
            <person name="Shea T."/>
            <person name="Shenoy N."/>
            <person name="Sisk P."/>
            <person name="Stolte C."/>
            <person name="Sykes S."/>
            <person name="Walk T."/>
            <person name="White J."/>
            <person name="Yandava C."/>
            <person name="Haas B."/>
            <person name="Henn M.R."/>
            <person name="Nusbaum C."/>
            <person name="Birren B."/>
        </authorList>
    </citation>
    <scope>NUCLEOTIDE SEQUENCE [LARGE SCALE GENOMIC DNA]</scope>
    <source>
        <strain evidence="2">NA</strain>
    </source>
</reference>
<dbReference type="AlphaFoldDB" id="J9AU31"/>
<evidence type="ECO:0008006" key="3">
    <source>
        <dbReference type="Google" id="ProtNLM"/>
    </source>
</evidence>
<accession>J9AU31</accession>
<dbReference type="Proteomes" id="UP000004810">
    <property type="component" value="Unassembled WGS sequence"/>
</dbReference>
<evidence type="ECO:0000313" key="1">
    <source>
        <dbReference type="EMBL" id="EJW77975.1"/>
    </source>
</evidence>
<evidence type="ECO:0000313" key="2">
    <source>
        <dbReference type="Proteomes" id="UP000004810"/>
    </source>
</evidence>
<proteinExistence type="predicted"/>
<gene>
    <name evidence="1" type="ORF">WUBG_11118</name>
</gene>